<name>A0A0L6UY70_9BASI</name>
<dbReference type="VEuPathDB" id="FungiDB:VP01_343g7"/>
<accession>A0A0L6UY70</accession>
<keyword evidence="3" id="KW-1185">Reference proteome</keyword>
<evidence type="ECO:0000313" key="3">
    <source>
        <dbReference type="Proteomes" id="UP000037035"/>
    </source>
</evidence>
<evidence type="ECO:0000256" key="1">
    <source>
        <dbReference type="SAM" id="MobiDB-lite"/>
    </source>
</evidence>
<reference evidence="2 3" key="1">
    <citation type="submission" date="2015-08" db="EMBL/GenBank/DDBJ databases">
        <title>Next Generation Sequencing and Analysis of the Genome of Puccinia sorghi L Schw, the Causal Agent of Maize Common Rust.</title>
        <authorList>
            <person name="Rochi L."/>
            <person name="Burguener G."/>
            <person name="Darino M."/>
            <person name="Turjanski A."/>
            <person name="Kreff E."/>
            <person name="Dieguez M.J."/>
            <person name="Sacco F."/>
        </authorList>
    </citation>
    <scope>NUCLEOTIDE SEQUENCE [LARGE SCALE GENOMIC DNA]</scope>
    <source>
        <strain evidence="2 3">RO10H11247</strain>
    </source>
</reference>
<dbReference type="EMBL" id="LAVV01008435">
    <property type="protein sequence ID" value="KNZ52815.1"/>
    <property type="molecule type" value="Genomic_DNA"/>
</dbReference>
<dbReference type="Proteomes" id="UP000037035">
    <property type="component" value="Unassembled WGS sequence"/>
</dbReference>
<proteinExistence type="predicted"/>
<gene>
    <name evidence="2" type="ORF">VP01_343g7</name>
</gene>
<evidence type="ECO:0000313" key="2">
    <source>
        <dbReference type="EMBL" id="KNZ52815.1"/>
    </source>
</evidence>
<feature type="region of interest" description="Disordered" evidence="1">
    <location>
        <begin position="152"/>
        <end position="175"/>
    </location>
</feature>
<protein>
    <submittedName>
        <fullName evidence="2">Uncharacterized protein</fullName>
    </submittedName>
</protein>
<feature type="compositionally biased region" description="Low complexity" evidence="1">
    <location>
        <begin position="160"/>
        <end position="175"/>
    </location>
</feature>
<sequence length="175" mass="18340">MPAWKAKQAGRSVLTGWECMSAFCSYDGPGKSAYNLQMKTDRAHTHTPDNLAGNTCGALAALASAQSALLLWIECASPGSLTTLPKAPTSPSLPTRVILSLNWKSPPQPSRSQNLLEPVVDTAAAAHPIIQHNSSLEAEVELILYLHGARPGSSPVKAPSVYSQSSSNSVSSSSS</sequence>
<organism evidence="2 3">
    <name type="scientific">Puccinia sorghi</name>
    <dbReference type="NCBI Taxonomy" id="27349"/>
    <lineage>
        <taxon>Eukaryota</taxon>
        <taxon>Fungi</taxon>
        <taxon>Dikarya</taxon>
        <taxon>Basidiomycota</taxon>
        <taxon>Pucciniomycotina</taxon>
        <taxon>Pucciniomycetes</taxon>
        <taxon>Pucciniales</taxon>
        <taxon>Pucciniaceae</taxon>
        <taxon>Puccinia</taxon>
    </lineage>
</organism>
<comment type="caution">
    <text evidence="2">The sequence shown here is derived from an EMBL/GenBank/DDBJ whole genome shotgun (WGS) entry which is preliminary data.</text>
</comment>
<dbReference type="AlphaFoldDB" id="A0A0L6UY70"/>